<organism evidence="1 2">
    <name type="scientific">Ascobolus immersus RN42</name>
    <dbReference type="NCBI Taxonomy" id="1160509"/>
    <lineage>
        <taxon>Eukaryota</taxon>
        <taxon>Fungi</taxon>
        <taxon>Dikarya</taxon>
        <taxon>Ascomycota</taxon>
        <taxon>Pezizomycotina</taxon>
        <taxon>Pezizomycetes</taxon>
        <taxon>Pezizales</taxon>
        <taxon>Ascobolaceae</taxon>
        <taxon>Ascobolus</taxon>
    </lineage>
</organism>
<reference evidence="1 2" key="1">
    <citation type="journal article" date="2018" name="Nat. Ecol. Evol.">
        <title>Pezizomycetes genomes reveal the molecular basis of ectomycorrhizal truffle lifestyle.</title>
        <authorList>
            <person name="Murat C."/>
            <person name="Payen T."/>
            <person name="Noel B."/>
            <person name="Kuo A."/>
            <person name="Morin E."/>
            <person name="Chen J."/>
            <person name="Kohler A."/>
            <person name="Krizsan K."/>
            <person name="Balestrini R."/>
            <person name="Da Silva C."/>
            <person name="Montanini B."/>
            <person name="Hainaut M."/>
            <person name="Levati E."/>
            <person name="Barry K.W."/>
            <person name="Belfiori B."/>
            <person name="Cichocki N."/>
            <person name="Clum A."/>
            <person name="Dockter R.B."/>
            <person name="Fauchery L."/>
            <person name="Guy J."/>
            <person name="Iotti M."/>
            <person name="Le Tacon F."/>
            <person name="Lindquist E.A."/>
            <person name="Lipzen A."/>
            <person name="Malagnac F."/>
            <person name="Mello A."/>
            <person name="Molinier V."/>
            <person name="Miyauchi S."/>
            <person name="Poulain J."/>
            <person name="Riccioni C."/>
            <person name="Rubini A."/>
            <person name="Sitrit Y."/>
            <person name="Splivallo R."/>
            <person name="Traeger S."/>
            <person name="Wang M."/>
            <person name="Zifcakova L."/>
            <person name="Wipf D."/>
            <person name="Zambonelli A."/>
            <person name="Paolocci F."/>
            <person name="Nowrousian M."/>
            <person name="Ottonello S."/>
            <person name="Baldrian P."/>
            <person name="Spatafora J.W."/>
            <person name="Henrissat B."/>
            <person name="Nagy L.G."/>
            <person name="Aury J.M."/>
            <person name="Wincker P."/>
            <person name="Grigoriev I.V."/>
            <person name="Bonfante P."/>
            <person name="Martin F.M."/>
        </authorList>
    </citation>
    <scope>NUCLEOTIDE SEQUENCE [LARGE SCALE GENOMIC DNA]</scope>
    <source>
        <strain evidence="1 2">RN42</strain>
    </source>
</reference>
<dbReference type="Proteomes" id="UP000275078">
    <property type="component" value="Unassembled WGS sequence"/>
</dbReference>
<gene>
    <name evidence="1" type="ORF">BJ508DRAFT_379262</name>
</gene>
<accession>A0A3N4I4T9</accession>
<protein>
    <submittedName>
        <fullName evidence="1">Uncharacterized protein</fullName>
    </submittedName>
</protein>
<dbReference type="EMBL" id="ML119736">
    <property type="protein sequence ID" value="RPA76874.1"/>
    <property type="molecule type" value="Genomic_DNA"/>
</dbReference>
<keyword evidence="2" id="KW-1185">Reference proteome</keyword>
<dbReference type="AlphaFoldDB" id="A0A3N4I4T9"/>
<name>A0A3N4I4T9_ASCIM</name>
<proteinExistence type="predicted"/>
<evidence type="ECO:0000313" key="2">
    <source>
        <dbReference type="Proteomes" id="UP000275078"/>
    </source>
</evidence>
<sequence>MVHVGRQGNVSAATSAIIDRCQERSPGDGDAPLISRYYLAHSEEDYLESKSCVALEHRYILGTSIHSYVHLWYTAIPNRNIKIQLGLATVASSSCKLSKSCHTVDSTQHLLMLRASLHKSTFPRRSHQSREQFLALSFSTWTCSSMDMAEKPARQFHHNADSSSMLATCGENVAKERVQFDTSQHVAGENLRASELMTMIPSARVGSCLARGWRDNKCVGY</sequence>
<evidence type="ECO:0000313" key="1">
    <source>
        <dbReference type="EMBL" id="RPA76874.1"/>
    </source>
</evidence>